<keyword evidence="3" id="KW-1185">Reference proteome</keyword>
<dbReference type="Proteomes" id="UP000295701">
    <property type="component" value="Unassembled WGS sequence"/>
</dbReference>
<feature type="region of interest" description="Disordered" evidence="1">
    <location>
        <begin position="9"/>
        <end position="41"/>
    </location>
</feature>
<dbReference type="OrthoDB" id="9763822at2"/>
<evidence type="ECO:0000313" key="3">
    <source>
        <dbReference type="Proteomes" id="UP000295701"/>
    </source>
</evidence>
<dbReference type="SUPFAM" id="SSF56935">
    <property type="entry name" value="Porins"/>
    <property type="match status" value="1"/>
</dbReference>
<reference evidence="2 3" key="1">
    <citation type="submission" date="2019-03" db="EMBL/GenBank/DDBJ databases">
        <title>Primorskyibacter sp. SS33 isolated from sediments.</title>
        <authorList>
            <person name="Xunke S."/>
        </authorList>
    </citation>
    <scope>NUCLEOTIDE SEQUENCE [LARGE SCALE GENOMIC DNA]</scope>
    <source>
        <strain evidence="2 3">SS33</strain>
    </source>
</reference>
<sequence length="430" mass="45930">MRGHVFYVAGRPRPRRKSAEKLETTAVRPTTKGATPQPARGCPMPRCPIPARLACASALALCAAMPALAQTSDAERIAALEARVADLEAGAATERPALSFGSARTEVEFYGYIKVDAIYDFGAELGNTTFGLVGLTGDDGDAFFNATAQQTRLGFKTTTPTGLGAFGSQLEIDFYGGEGAVGTEDPYEPRVRIAKVSLGGLQLGKDWTTFMPLASYPSSLDFQGVAGIPFARQEQIRFTHGFGGDYVAEIALEESNGDSDDPVFVAALAYDTDPLLLRVSGLAGTVDDGFGGSEDIYGVNLSTTARLWEGGTLDASYTFGEGIASYMVFVGDDVDAAGERTEQRAAYIGLTQAVGEKLTLRAMYGHRENEGNDPAVFSGFDKLTSVHLNAEYEVVEDVLVGVEYFHGTLDTFAGRSFDVDRVQASFTYNF</sequence>
<dbReference type="EMBL" id="SNAA01000015">
    <property type="protein sequence ID" value="TDL77701.1"/>
    <property type="molecule type" value="Genomic_DNA"/>
</dbReference>
<protein>
    <submittedName>
        <fullName evidence="2">Uncharacterized protein</fullName>
    </submittedName>
</protein>
<gene>
    <name evidence="2" type="ORF">E2L08_12995</name>
</gene>
<dbReference type="AlphaFoldDB" id="A0A4R6A282"/>
<dbReference type="InterPro" id="IPR023614">
    <property type="entry name" value="Porin_dom_sf"/>
</dbReference>
<organism evidence="2 3">
    <name type="scientific">Palleronia sediminis</name>
    <dbReference type="NCBI Taxonomy" id="2547833"/>
    <lineage>
        <taxon>Bacteria</taxon>
        <taxon>Pseudomonadati</taxon>
        <taxon>Pseudomonadota</taxon>
        <taxon>Alphaproteobacteria</taxon>
        <taxon>Rhodobacterales</taxon>
        <taxon>Roseobacteraceae</taxon>
        <taxon>Palleronia</taxon>
    </lineage>
</organism>
<dbReference type="InterPro" id="IPR045748">
    <property type="entry name" value="DcaP"/>
</dbReference>
<name>A0A4R6A282_9RHOB</name>
<evidence type="ECO:0000313" key="2">
    <source>
        <dbReference type="EMBL" id="TDL77701.1"/>
    </source>
</evidence>
<evidence type="ECO:0000256" key="1">
    <source>
        <dbReference type="SAM" id="MobiDB-lite"/>
    </source>
</evidence>
<accession>A0A4R6A282</accession>
<dbReference type="Pfam" id="PF19577">
    <property type="entry name" value="DcaP"/>
    <property type="match status" value="1"/>
</dbReference>
<dbReference type="Gene3D" id="2.40.160.10">
    <property type="entry name" value="Porin"/>
    <property type="match status" value="1"/>
</dbReference>
<comment type="caution">
    <text evidence="2">The sequence shown here is derived from an EMBL/GenBank/DDBJ whole genome shotgun (WGS) entry which is preliminary data.</text>
</comment>
<proteinExistence type="predicted"/>